<dbReference type="InterPro" id="IPR011701">
    <property type="entry name" value="MFS"/>
</dbReference>
<keyword evidence="2 5" id="KW-0812">Transmembrane</keyword>
<dbReference type="PROSITE" id="PS50850">
    <property type="entry name" value="MFS"/>
    <property type="match status" value="1"/>
</dbReference>
<feature type="transmembrane region" description="Helical" evidence="5">
    <location>
        <begin position="484"/>
        <end position="506"/>
    </location>
</feature>
<dbReference type="EMBL" id="JAAGRQ010000097">
    <property type="protein sequence ID" value="NDY58382.1"/>
    <property type="molecule type" value="Genomic_DNA"/>
</dbReference>
<gene>
    <name evidence="7" type="ORF">G3N56_16735</name>
</gene>
<dbReference type="Gene3D" id="1.20.1250.20">
    <property type="entry name" value="MFS general substrate transporter like domains"/>
    <property type="match status" value="1"/>
</dbReference>
<sequence length="516" mass="56375">MSAFFIPRRLPDLSWNQWLICAIAATGFAFDTYELLMLPLIVKPALLELGGIRPGTPEFTLWFGLLFYIPALAGGLFGLLGGYLTDCFGRKKVLTISILLYAFAAFVAGFSISLPMLLVLRCLVFIGVSVEFVAAVAWLAEIFPGQQREGILGITQIFSSLGGVMVAIANGIVTAWSTNSPAPLLLGFHLPALQLPAIATPPVLDLFGAIANPHAHWRYTLMSGLIPAIPLLMVRPFLPESPLWMEKRKMGQLRRPSITELFSQSLRKTTIIVTLMFMLSYAAFYGAIAQVTQIIPGLPEVKADVAVALQKQLPDSKRDEFNGRWRAEGKTESETSQLISAEERRIASAVEQARAAQIMKAPEFGGLLGRFALAALAIIVVSRRRLLRMFLLPGLAVMPLTFAWAGVTSFSWLECGIFLAGFLTVGQFSFWGNYLPQAFPLHLRGTGESFAANIGGRMIGTSFAALTQWIAYWLPGNVSNATRIAYAAAGIAFSCYLLNIVCSFWLPEPGVRDLSK</sequence>
<dbReference type="Pfam" id="PF07690">
    <property type="entry name" value="MFS_1"/>
    <property type="match status" value="1"/>
</dbReference>
<reference evidence="7 8" key="1">
    <citation type="submission" date="2020-02" db="EMBL/GenBank/DDBJ databases">
        <title>Comparative genomics of sulfur disproportionating microorganisms.</title>
        <authorList>
            <person name="Ward L.M."/>
            <person name="Bertran E."/>
            <person name="Johnston D.T."/>
        </authorList>
    </citation>
    <scope>NUCLEOTIDE SEQUENCE [LARGE SCALE GENOMIC DNA]</scope>
    <source>
        <strain evidence="7 8">DSM 3696</strain>
    </source>
</reference>
<protein>
    <submittedName>
        <fullName evidence="7">MFS transporter</fullName>
    </submittedName>
</protein>
<dbReference type="GO" id="GO:0046943">
    <property type="term" value="F:carboxylic acid transmembrane transporter activity"/>
    <property type="evidence" value="ECO:0007669"/>
    <property type="project" value="TreeGrafter"/>
</dbReference>
<comment type="subcellular location">
    <subcellularLocation>
        <location evidence="1">Membrane</location>
        <topology evidence="1">Multi-pass membrane protein</topology>
    </subcellularLocation>
</comment>
<proteinExistence type="predicted"/>
<name>A0A7K3NQ89_9BACT</name>
<keyword evidence="3 5" id="KW-1133">Transmembrane helix</keyword>
<feature type="transmembrane region" description="Helical" evidence="5">
    <location>
        <begin position="18"/>
        <end position="41"/>
    </location>
</feature>
<dbReference type="PANTHER" id="PTHR23508">
    <property type="entry name" value="CARBOXYLIC ACID TRANSPORTER PROTEIN HOMOLOG"/>
    <property type="match status" value="1"/>
</dbReference>
<keyword evidence="8" id="KW-1185">Reference proteome</keyword>
<feature type="transmembrane region" description="Helical" evidence="5">
    <location>
        <begin position="93"/>
        <end position="112"/>
    </location>
</feature>
<evidence type="ECO:0000256" key="4">
    <source>
        <dbReference type="ARBA" id="ARBA00023136"/>
    </source>
</evidence>
<organism evidence="7 8">
    <name type="scientific">Desulfolutivibrio sulfodismutans</name>
    <dbReference type="NCBI Taxonomy" id="63561"/>
    <lineage>
        <taxon>Bacteria</taxon>
        <taxon>Pseudomonadati</taxon>
        <taxon>Thermodesulfobacteriota</taxon>
        <taxon>Desulfovibrionia</taxon>
        <taxon>Desulfovibrionales</taxon>
        <taxon>Desulfovibrionaceae</taxon>
        <taxon>Desulfolutivibrio</taxon>
    </lineage>
</organism>
<feature type="transmembrane region" description="Helical" evidence="5">
    <location>
        <begin position="387"/>
        <end position="405"/>
    </location>
</feature>
<feature type="domain" description="Major facilitator superfamily (MFS) profile" evidence="6">
    <location>
        <begin position="20"/>
        <end position="510"/>
    </location>
</feature>
<accession>A0A7K3NQ89</accession>
<evidence type="ECO:0000256" key="5">
    <source>
        <dbReference type="SAM" id="Phobius"/>
    </source>
</evidence>
<feature type="transmembrane region" description="Helical" evidence="5">
    <location>
        <begin position="412"/>
        <end position="430"/>
    </location>
</feature>
<keyword evidence="4 5" id="KW-0472">Membrane</keyword>
<feature type="transmembrane region" description="Helical" evidence="5">
    <location>
        <begin position="364"/>
        <end position="381"/>
    </location>
</feature>
<feature type="transmembrane region" description="Helical" evidence="5">
    <location>
        <begin position="450"/>
        <end position="472"/>
    </location>
</feature>
<dbReference type="GO" id="GO:0005886">
    <property type="term" value="C:plasma membrane"/>
    <property type="evidence" value="ECO:0007669"/>
    <property type="project" value="TreeGrafter"/>
</dbReference>
<evidence type="ECO:0000313" key="8">
    <source>
        <dbReference type="Proteomes" id="UP000469724"/>
    </source>
</evidence>
<comment type="caution">
    <text evidence="7">The sequence shown here is derived from an EMBL/GenBank/DDBJ whole genome shotgun (WGS) entry which is preliminary data.</text>
</comment>
<dbReference type="PANTHER" id="PTHR23508:SF10">
    <property type="entry name" value="CARBOXYLIC ACID TRANSPORTER PROTEIN HOMOLOG"/>
    <property type="match status" value="1"/>
</dbReference>
<dbReference type="InterPro" id="IPR020846">
    <property type="entry name" value="MFS_dom"/>
</dbReference>
<feature type="transmembrane region" description="Helical" evidence="5">
    <location>
        <begin position="151"/>
        <end position="176"/>
    </location>
</feature>
<dbReference type="InterPro" id="IPR036259">
    <property type="entry name" value="MFS_trans_sf"/>
</dbReference>
<dbReference type="Proteomes" id="UP000469724">
    <property type="component" value="Unassembled WGS sequence"/>
</dbReference>
<dbReference type="SUPFAM" id="SSF103473">
    <property type="entry name" value="MFS general substrate transporter"/>
    <property type="match status" value="1"/>
</dbReference>
<dbReference type="AlphaFoldDB" id="A0A7K3NQ89"/>
<feature type="transmembrane region" description="Helical" evidence="5">
    <location>
        <begin position="219"/>
        <end position="238"/>
    </location>
</feature>
<dbReference type="RefSeq" id="WP_163303455.1">
    <property type="nucleotide sequence ID" value="NZ_JAAGRQ010000097.1"/>
</dbReference>
<evidence type="ECO:0000259" key="6">
    <source>
        <dbReference type="PROSITE" id="PS50850"/>
    </source>
</evidence>
<evidence type="ECO:0000256" key="2">
    <source>
        <dbReference type="ARBA" id="ARBA00022692"/>
    </source>
</evidence>
<evidence type="ECO:0000256" key="3">
    <source>
        <dbReference type="ARBA" id="ARBA00022989"/>
    </source>
</evidence>
<feature type="transmembrane region" description="Helical" evidence="5">
    <location>
        <begin position="118"/>
        <end position="139"/>
    </location>
</feature>
<feature type="transmembrane region" description="Helical" evidence="5">
    <location>
        <begin position="269"/>
        <end position="288"/>
    </location>
</feature>
<feature type="transmembrane region" description="Helical" evidence="5">
    <location>
        <begin position="188"/>
        <end position="207"/>
    </location>
</feature>
<evidence type="ECO:0000313" key="7">
    <source>
        <dbReference type="EMBL" id="NDY58382.1"/>
    </source>
</evidence>
<feature type="transmembrane region" description="Helical" evidence="5">
    <location>
        <begin position="61"/>
        <end position="81"/>
    </location>
</feature>
<evidence type="ECO:0000256" key="1">
    <source>
        <dbReference type="ARBA" id="ARBA00004141"/>
    </source>
</evidence>